<dbReference type="OrthoDB" id="264354at2759"/>
<dbReference type="GO" id="GO:0036503">
    <property type="term" value="P:ERAD pathway"/>
    <property type="evidence" value="ECO:0007669"/>
    <property type="project" value="TreeGrafter"/>
</dbReference>
<feature type="transmembrane region" description="Helical" evidence="11">
    <location>
        <begin position="96"/>
        <end position="115"/>
    </location>
</feature>
<accession>A0A9P6MET1</accession>
<evidence type="ECO:0000256" key="7">
    <source>
        <dbReference type="ARBA" id="ARBA00022786"/>
    </source>
</evidence>
<evidence type="ECO:0000256" key="5">
    <source>
        <dbReference type="ARBA" id="ARBA00022679"/>
    </source>
</evidence>
<evidence type="ECO:0000259" key="12">
    <source>
        <dbReference type="Pfam" id="PF23113"/>
    </source>
</evidence>
<feature type="domain" description="E3 ubiquitin-protein ligase MARCHF6-like C-terminal" evidence="12">
    <location>
        <begin position="4"/>
        <end position="160"/>
    </location>
</feature>
<dbReference type="Proteomes" id="UP000749646">
    <property type="component" value="Unassembled WGS sequence"/>
</dbReference>
<dbReference type="PANTHER" id="PTHR13145">
    <property type="entry name" value="SSM4 PROTEIN"/>
    <property type="match status" value="1"/>
</dbReference>
<evidence type="ECO:0000256" key="8">
    <source>
        <dbReference type="ARBA" id="ARBA00022989"/>
    </source>
</evidence>
<feature type="compositionally biased region" description="Low complexity" evidence="10">
    <location>
        <begin position="278"/>
        <end position="292"/>
    </location>
</feature>
<feature type="region of interest" description="Disordered" evidence="10">
    <location>
        <begin position="186"/>
        <end position="246"/>
    </location>
</feature>
<organism evidence="13 14">
    <name type="scientific">Modicella reniformis</name>
    <dbReference type="NCBI Taxonomy" id="1440133"/>
    <lineage>
        <taxon>Eukaryota</taxon>
        <taxon>Fungi</taxon>
        <taxon>Fungi incertae sedis</taxon>
        <taxon>Mucoromycota</taxon>
        <taxon>Mortierellomycotina</taxon>
        <taxon>Mortierellomycetes</taxon>
        <taxon>Mortierellales</taxon>
        <taxon>Mortierellaceae</taxon>
        <taxon>Modicella</taxon>
    </lineage>
</organism>
<evidence type="ECO:0000256" key="9">
    <source>
        <dbReference type="ARBA" id="ARBA00023136"/>
    </source>
</evidence>
<dbReference type="InterPro" id="IPR056521">
    <property type="entry name" value="MARCHF6-like_C"/>
</dbReference>
<feature type="transmembrane region" description="Helical" evidence="11">
    <location>
        <begin position="12"/>
        <end position="35"/>
    </location>
</feature>
<feature type="compositionally biased region" description="Low complexity" evidence="10">
    <location>
        <begin position="188"/>
        <end position="223"/>
    </location>
</feature>
<dbReference type="EMBL" id="JAAAHW010001263">
    <property type="protein sequence ID" value="KAF9995895.1"/>
    <property type="molecule type" value="Genomic_DNA"/>
</dbReference>
<feature type="compositionally biased region" description="Polar residues" evidence="10">
    <location>
        <begin position="224"/>
        <end position="239"/>
    </location>
</feature>
<dbReference type="GO" id="GO:0005789">
    <property type="term" value="C:endoplasmic reticulum membrane"/>
    <property type="evidence" value="ECO:0007669"/>
    <property type="project" value="TreeGrafter"/>
</dbReference>
<dbReference type="GO" id="GO:0061630">
    <property type="term" value="F:ubiquitin protein ligase activity"/>
    <property type="evidence" value="ECO:0007669"/>
    <property type="project" value="UniProtKB-EC"/>
</dbReference>
<dbReference type="PANTHER" id="PTHR13145:SF0">
    <property type="entry name" value="E3 UBIQUITIN-PROTEIN LIGASE MARCHF6"/>
    <property type="match status" value="1"/>
</dbReference>
<dbReference type="AlphaFoldDB" id="A0A9P6MET1"/>
<dbReference type="EC" id="2.3.2.27" evidence="4"/>
<feature type="transmembrane region" description="Helical" evidence="11">
    <location>
        <begin position="127"/>
        <end position="145"/>
    </location>
</feature>
<evidence type="ECO:0000256" key="3">
    <source>
        <dbReference type="ARBA" id="ARBA00004906"/>
    </source>
</evidence>
<evidence type="ECO:0000313" key="14">
    <source>
        <dbReference type="Proteomes" id="UP000749646"/>
    </source>
</evidence>
<reference evidence="13" key="1">
    <citation type="journal article" date="2020" name="Fungal Divers.">
        <title>Resolving the Mortierellaceae phylogeny through synthesis of multi-gene phylogenetics and phylogenomics.</title>
        <authorList>
            <person name="Vandepol N."/>
            <person name="Liber J."/>
            <person name="Desiro A."/>
            <person name="Na H."/>
            <person name="Kennedy M."/>
            <person name="Barry K."/>
            <person name="Grigoriev I.V."/>
            <person name="Miller A.N."/>
            <person name="O'Donnell K."/>
            <person name="Stajich J.E."/>
            <person name="Bonito G."/>
        </authorList>
    </citation>
    <scope>NUCLEOTIDE SEQUENCE</scope>
    <source>
        <strain evidence="13">MES-2147</strain>
    </source>
</reference>
<keyword evidence="9 11" id="KW-0472">Membrane</keyword>
<evidence type="ECO:0000256" key="10">
    <source>
        <dbReference type="SAM" id="MobiDB-lite"/>
    </source>
</evidence>
<feature type="compositionally biased region" description="Basic and acidic residues" evidence="10">
    <location>
        <begin position="315"/>
        <end position="326"/>
    </location>
</feature>
<gene>
    <name evidence="13" type="ORF">BGZ65_008489</name>
</gene>
<evidence type="ECO:0000256" key="6">
    <source>
        <dbReference type="ARBA" id="ARBA00022692"/>
    </source>
</evidence>
<comment type="subcellular location">
    <subcellularLocation>
        <location evidence="2">Membrane</location>
        <topology evidence="2">Multi-pass membrane protein</topology>
    </subcellularLocation>
</comment>
<proteinExistence type="predicted"/>
<keyword evidence="5" id="KW-0808">Transferase</keyword>
<comment type="caution">
    <text evidence="13">The sequence shown here is derived from an EMBL/GenBank/DDBJ whole genome shotgun (WGS) entry which is preliminary data.</text>
</comment>
<evidence type="ECO:0000256" key="4">
    <source>
        <dbReference type="ARBA" id="ARBA00012483"/>
    </source>
</evidence>
<keyword evidence="6 11" id="KW-0812">Transmembrane</keyword>
<comment type="catalytic activity">
    <reaction evidence="1">
        <text>S-ubiquitinyl-[E2 ubiquitin-conjugating enzyme]-L-cysteine + [acceptor protein]-L-lysine = [E2 ubiquitin-conjugating enzyme]-L-cysteine + N(6)-ubiquitinyl-[acceptor protein]-L-lysine.</text>
        <dbReference type="EC" id="2.3.2.27"/>
    </reaction>
</comment>
<name>A0A9P6MET1_9FUNG</name>
<evidence type="ECO:0000256" key="11">
    <source>
        <dbReference type="SAM" id="Phobius"/>
    </source>
</evidence>
<keyword evidence="7" id="KW-0833">Ubl conjugation pathway</keyword>
<keyword evidence="8 11" id="KW-1133">Transmembrane helix</keyword>
<dbReference type="Pfam" id="PF23113">
    <property type="entry name" value="MARCHF6_C"/>
    <property type="match status" value="1"/>
</dbReference>
<evidence type="ECO:0000256" key="2">
    <source>
        <dbReference type="ARBA" id="ARBA00004141"/>
    </source>
</evidence>
<sequence length="358" mass="40257">MAGWVKFCIQTTYFGVVFGFIFPLGLGLLMEIFVIAPLKSLLYGDNGVFFAFIGYRILLEFPNHRITINVNRVFHGRRFSQWDIERATKYIVWPTFKSAFLALAIPAAAAHLISYGLDLGGESRTRLFRWAYPGTMLLWMMVAGMRQSVDIMQEWSQYVREQEYLVGRMLHNLTEEEIDNAIVEGEEQQPQPQPQQQQPAPAAAPSQQQQQQSQQQQQQEQQPTDVQSDYSLGQESSHSSKGKAKSTAEYEFYYDEDEDLLILEGEGEGGYDDNRLESSSIGRNSSGSSPRVGGAGAGAGSGLKEHRNQYGLRSSEGDCYGHAREGEYEEDAEGAVAGRTRSRRSPRLQSIRGSHEER</sequence>
<feature type="transmembrane region" description="Helical" evidence="11">
    <location>
        <begin position="41"/>
        <end position="59"/>
    </location>
</feature>
<protein>
    <recommendedName>
        <fullName evidence="4">RING-type E3 ubiquitin transferase</fullName>
        <ecNumber evidence="4">2.3.2.27</ecNumber>
    </recommendedName>
</protein>
<keyword evidence="14" id="KW-1185">Reference proteome</keyword>
<feature type="region of interest" description="Disordered" evidence="10">
    <location>
        <begin position="264"/>
        <end position="358"/>
    </location>
</feature>
<evidence type="ECO:0000313" key="13">
    <source>
        <dbReference type="EMBL" id="KAF9995895.1"/>
    </source>
</evidence>
<comment type="pathway">
    <text evidence="3">Protein modification; protein ubiquitination.</text>
</comment>
<evidence type="ECO:0000256" key="1">
    <source>
        <dbReference type="ARBA" id="ARBA00000900"/>
    </source>
</evidence>